<evidence type="ECO:0000313" key="2">
    <source>
        <dbReference type="Proteomes" id="UP000000760"/>
    </source>
</evidence>
<reference evidence="2" key="1">
    <citation type="submission" date="2006-11" db="EMBL/GenBank/DDBJ databases">
        <title>Sequence of Campylobacter fetus subsp. fetus 82-40.</title>
        <authorList>
            <person name="Fouts D.E."/>
            <person name="Nelson K.E."/>
        </authorList>
    </citation>
    <scope>NUCLEOTIDE SEQUENCE [LARGE SCALE GENOMIC DNA]</scope>
    <source>
        <strain evidence="2">82-40</strain>
    </source>
</reference>
<name>A0RRC1_CAMFF</name>
<protein>
    <submittedName>
        <fullName evidence="1">Uncharacterized protein</fullName>
    </submittedName>
</protein>
<gene>
    <name evidence="1" type="ordered locus">CFF8240_1625</name>
</gene>
<dbReference type="HOGENOM" id="CLU_2932566_0_0_7"/>
<dbReference type="RefSeq" id="WP_011732286.1">
    <property type="nucleotide sequence ID" value="NC_008599.1"/>
</dbReference>
<dbReference type="EMBL" id="CP000487">
    <property type="protein sequence ID" value="ABK82077.1"/>
    <property type="molecule type" value="Genomic_DNA"/>
</dbReference>
<accession>A0RRC1</accession>
<dbReference type="KEGG" id="cff:CFF8240_1625"/>
<organism evidence="1 2">
    <name type="scientific">Campylobacter fetus subsp. fetus (strain 82-40)</name>
    <dbReference type="NCBI Taxonomy" id="360106"/>
    <lineage>
        <taxon>Bacteria</taxon>
        <taxon>Pseudomonadati</taxon>
        <taxon>Campylobacterota</taxon>
        <taxon>Epsilonproteobacteria</taxon>
        <taxon>Campylobacterales</taxon>
        <taxon>Campylobacteraceae</taxon>
        <taxon>Campylobacter</taxon>
    </lineage>
</organism>
<proteinExistence type="predicted"/>
<dbReference type="Proteomes" id="UP000000760">
    <property type="component" value="Chromosome"/>
</dbReference>
<dbReference type="AlphaFoldDB" id="A0RRC1"/>
<dbReference type="GeneID" id="61065439"/>
<sequence>MHYFIYPNGGHSKMLAHNLDLLGHSYTFLDDFKESMSLESNLKFIKDNGGGYRAK</sequence>
<evidence type="ECO:0000313" key="1">
    <source>
        <dbReference type="EMBL" id="ABK82077.1"/>
    </source>
</evidence>